<feature type="compositionally biased region" description="Low complexity" evidence="3">
    <location>
        <begin position="193"/>
        <end position="211"/>
    </location>
</feature>
<dbReference type="InterPro" id="IPR018993">
    <property type="entry name" value="FOP_dimerisation-dom_N"/>
</dbReference>
<evidence type="ECO:0000256" key="3">
    <source>
        <dbReference type="SAM" id="MobiDB-lite"/>
    </source>
</evidence>
<accession>A0A061QX84</accession>
<feature type="compositionally biased region" description="Basic and acidic residues" evidence="3">
    <location>
        <begin position="254"/>
        <end position="265"/>
    </location>
</feature>
<organism evidence="5">
    <name type="scientific">Tetraselmis sp. GSL018</name>
    <dbReference type="NCBI Taxonomy" id="582737"/>
    <lineage>
        <taxon>Eukaryota</taxon>
        <taxon>Viridiplantae</taxon>
        <taxon>Chlorophyta</taxon>
        <taxon>core chlorophytes</taxon>
        <taxon>Chlorodendrophyceae</taxon>
        <taxon>Chlorodendrales</taxon>
        <taxon>Chlorodendraceae</taxon>
        <taxon>Tetraselmis</taxon>
    </lineage>
</organism>
<dbReference type="PANTHER" id="PTHR15431">
    <property type="entry name" value="FGFR1 ONCOGENE PARTNER/LISH DOMAIN-CONTAINING PROTEIN"/>
    <property type="match status" value="1"/>
</dbReference>
<dbReference type="GO" id="GO:0034453">
    <property type="term" value="P:microtubule anchoring"/>
    <property type="evidence" value="ECO:0007669"/>
    <property type="project" value="InterPro"/>
</dbReference>
<feature type="compositionally biased region" description="Pro residues" evidence="3">
    <location>
        <begin position="276"/>
        <end position="291"/>
    </location>
</feature>
<keyword evidence="1" id="KW-0963">Cytoplasm</keyword>
<dbReference type="EMBL" id="GBEZ01021478">
    <property type="protein sequence ID" value="JAC65272.1"/>
    <property type="molecule type" value="Transcribed_RNA"/>
</dbReference>
<sequence length="426" mass="44705">TGTLSLMDDVKAAVVKVLEKQGVLARIRAELRASVFEAIEDADPSKREKPGKPHLDDLAATPNGALVIDLVREFLSWAGLTFAGKVFDSEIGNRAAAMERSALCQRLGLDGGAQAPLIASLVEGFLLRDSGAKTDAKHAPGGLRGPRPDPLMVGPEGKTPDRQAVEPADAAPSPFDVTTPSSAFLGQDDILSVKRAPPSAAPRRSPLAAVPQSQPRFSPAAQPGGPEESGGRSSEDVLEGSLSSEGSPGATSERTARSGRDDPGRSLELQSSSDSLPPPLQRRPELAPLPQPRGRVPLSPLKAPGSLGLPSKTARSSLDVKQELLRDGLLPMSGKPQKEEGNGGTSSGGDIEAEYSGVTEEVLEEDLEEDTVSEIGDLSDNHHSASRGGMSLDLHSRHIQASDRSGELDADADVDYFENAVEDLLK</sequence>
<dbReference type="PANTHER" id="PTHR15431:SF4">
    <property type="entry name" value="PROTEIN TONNEAU 1B"/>
    <property type="match status" value="1"/>
</dbReference>
<feature type="compositionally biased region" description="Low complexity" evidence="3">
    <location>
        <begin position="266"/>
        <end position="275"/>
    </location>
</feature>
<evidence type="ECO:0000256" key="2">
    <source>
        <dbReference type="ARBA" id="ARBA00023212"/>
    </source>
</evidence>
<name>A0A061QX84_9CHLO</name>
<feature type="domain" description="FGFR1 oncogene partner (FOP) N-terminal dimerisation" evidence="4">
    <location>
        <begin position="59"/>
        <end position="122"/>
    </location>
</feature>
<keyword evidence="2" id="KW-0206">Cytoskeleton</keyword>
<dbReference type="Pfam" id="PF09398">
    <property type="entry name" value="FOP_dimer"/>
    <property type="match status" value="1"/>
</dbReference>
<feature type="non-terminal residue" evidence="5">
    <location>
        <position position="1"/>
    </location>
</feature>
<protein>
    <submittedName>
        <fullName evidence="5">FGFR1 oncogene partner</fullName>
    </submittedName>
</protein>
<evidence type="ECO:0000313" key="5">
    <source>
        <dbReference type="EMBL" id="JAC65272.1"/>
    </source>
</evidence>
<proteinExistence type="predicted"/>
<feature type="compositionally biased region" description="Acidic residues" evidence="3">
    <location>
        <begin position="361"/>
        <end position="372"/>
    </location>
</feature>
<evidence type="ECO:0000256" key="1">
    <source>
        <dbReference type="ARBA" id="ARBA00022490"/>
    </source>
</evidence>
<dbReference type="GO" id="GO:0005815">
    <property type="term" value="C:microtubule organizing center"/>
    <property type="evidence" value="ECO:0007669"/>
    <property type="project" value="InterPro"/>
</dbReference>
<dbReference type="Gene3D" id="1.20.960.40">
    <property type="match status" value="1"/>
</dbReference>
<reference evidence="5" key="1">
    <citation type="submission" date="2014-05" db="EMBL/GenBank/DDBJ databases">
        <title>The transcriptome of the halophilic microalga Tetraselmis sp. GSL018 isolated from the Great Salt Lake, Utah.</title>
        <authorList>
            <person name="Jinkerson R.E."/>
            <person name="D'Adamo S."/>
            <person name="Posewitz M.C."/>
        </authorList>
    </citation>
    <scope>NUCLEOTIDE SEQUENCE</scope>
    <source>
        <strain evidence="5">GSL018</strain>
    </source>
</reference>
<gene>
    <name evidence="5" type="primary">FGFR10P</name>
    <name evidence="5" type="ORF">TSPGSL018_16405</name>
</gene>
<dbReference type="AlphaFoldDB" id="A0A061QX84"/>
<evidence type="ECO:0000259" key="4">
    <source>
        <dbReference type="Pfam" id="PF09398"/>
    </source>
</evidence>
<feature type="region of interest" description="Disordered" evidence="3">
    <location>
        <begin position="133"/>
        <end position="390"/>
    </location>
</feature>